<reference evidence="4" key="4">
    <citation type="submission" date="2025-09" db="UniProtKB">
        <authorList>
            <consortium name="Ensembl"/>
        </authorList>
    </citation>
    <scope>IDENTIFICATION</scope>
    <source>
        <strain evidence="4">HSOK</strain>
    </source>
</reference>
<dbReference type="GO" id="GO:0005773">
    <property type="term" value="C:vacuole"/>
    <property type="evidence" value="ECO:0007669"/>
    <property type="project" value="UniProtKB-ARBA"/>
</dbReference>
<accession>A0A3P9I367</accession>
<dbReference type="Gene3D" id="1.10.472.80">
    <property type="entry name" value="Ypt/Rab-GAP domain of gyp1p, domain 3"/>
    <property type="match status" value="1"/>
</dbReference>
<reference evidence="4 5" key="2">
    <citation type="submission" date="2017-04" db="EMBL/GenBank/DDBJ databases">
        <title>CpG methylation of centromeres and impact of large insertions on vertebrate speciation.</title>
        <authorList>
            <person name="Ichikawa K."/>
            <person name="Yoshimura J."/>
            <person name="Morishita S."/>
        </authorList>
    </citation>
    <scope>NUCLEOTIDE SEQUENCE</scope>
    <source>
        <strain evidence="4 5">HSOK</strain>
    </source>
</reference>
<dbReference type="InterPro" id="IPR035969">
    <property type="entry name" value="Rab-GAP_TBC_sf"/>
</dbReference>
<dbReference type="Proteomes" id="UP000265200">
    <property type="component" value="Chromosome 18"/>
</dbReference>
<dbReference type="FunFam" id="1.10.472.80:FF:000006">
    <property type="entry name" value="TBC1 domain family member 14"/>
    <property type="match status" value="1"/>
</dbReference>
<dbReference type="FunFam" id="1.10.8.270:FF:000008">
    <property type="entry name" value="Putative TBC1 domain family member 14"/>
    <property type="match status" value="1"/>
</dbReference>
<feature type="coiled-coil region" evidence="1">
    <location>
        <begin position="349"/>
        <end position="391"/>
    </location>
</feature>
<dbReference type="Pfam" id="PF00566">
    <property type="entry name" value="RabGAP-TBC"/>
    <property type="match status" value="1"/>
</dbReference>
<dbReference type="Gene3D" id="1.10.8.270">
    <property type="entry name" value="putative rabgap domain of human tbc1 domain family member 14 like domains"/>
    <property type="match status" value="1"/>
</dbReference>
<evidence type="ECO:0000313" key="5">
    <source>
        <dbReference type="Proteomes" id="UP000265200"/>
    </source>
</evidence>
<feature type="compositionally biased region" description="Polar residues" evidence="2">
    <location>
        <begin position="126"/>
        <end position="135"/>
    </location>
</feature>
<protein>
    <submittedName>
        <fullName evidence="4">TBC1 domain family, member 14</fullName>
    </submittedName>
</protein>
<feature type="region of interest" description="Disordered" evidence="2">
    <location>
        <begin position="301"/>
        <end position="323"/>
    </location>
</feature>
<feature type="region of interest" description="Disordered" evidence="2">
    <location>
        <begin position="213"/>
        <end position="234"/>
    </location>
</feature>
<dbReference type="PANTHER" id="PTHR47219:SF21">
    <property type="entry name" value="TBC1 DOMAIN FAMILY MEMBER 14"/>
    <property type="match status" value="1"/>
</dbReference>
<dbReference type="FunFam" id="1.10.10.750:FF:000005">
    <property type="entry name" value="TBC1 domain family member 14"/>
    <property type="match status" value="1"/>
</dbReference>
<reference evidence="4" key="3">
    <citation type="submission" date="2025-08" db="UniProtKB">
        <authorList>
            <consortium name="Ensembl"/>
        </authorList>
    </citation>
    <scope>IDENTIFICATION</scope>
    <source>
        <strain evidence="4">HSOK</strain>
    </source>
</reference>
<sequence length="714" mass="79470">MANTIREQSSEHRGGMPVGAIVENGSAGHKPSATDLPTDHQPSFTSHVPPTYRPPYSSTPVYYSSPHKSTSDLDPDSHSLTSQDSGIPTLEIHPPGCSVLQPHNGNLIMDSAEDSPATLPLDDDPSNSAARKSSTFPRSSYDTIRLFSPTLRLATPGLSVGGGALNRSDDISMCSVSSMSTELSVSNEDILDFTVTSDSSAIVTLETDESGTADFSDVTLSSSPGGPADLWSPSRLYPGSGVKPQQHKKLGPLISLFNRSVFTKKVKDSQFVEPKDPGWKLFGKVPLRDVPIKDPKKIQKEYETRSGKAGPANPTSPRQSVRKNLDFEPLSTTALILEDRPANLPAKPAEEALKHRQQYEEMVALAKKRELKEAQRRKKKLEDRCKHEENIGTAAQIWNQEILPNWSTMCTSRRVRDLWWQGIPPSVRGKVWSLAVGNELNITHELYSICLARAREKWRTTAAPSTDPEPEDALGSSDRESSLELIKLDISRTFPQLCIFQQGGPYHDVLHSILGAYTCYRPDVGYVQGMSFIAAVLILNLDTADAFIAFANLLNKPCQMAFFRVDHSLMLTYFAAFEVFFEENLPKLFAHFKKNNLTPDIYLIDWIFTLYSKSLPLDLACRVWDVFCRDGEEFLFRTALGVLRLYQDVLTCMDFIHMAQFLTRLPDLIPAEELFQHIAAVHMSSRNRKWAQVLQVLTEQKRSGARQSGAEALS</sequence>
<dbReference type="InterPro" id="IPR000195">
    <property type="entry name" value="Rab-GAP-TBC_dom"/>
</dbReference>
<dbReference type="Ensembl" id="ENSORLT00015022040.1">
    <property type="protein sequence ID" value="ENSORLP00015014417.1"/>
    <property type="gene ID" value="ENSORLG00015000630.1"/>
</dbReference>
<dbReference type="PANTHER" id="PTHR47219">
    <property type="entry name" value="RAB GTPASE-ACTIVATING PROTEIN 1-LIKE"/>
    <property type="match status" value="1"/>
</dbReference>
<keyword evidence="1" id="KW-0175">Coiled coil</keyword>
<proteinExistence type="predicted"/>
<dbReference type="InterPro" id="IPR050302">
    <property type="entry name" value="Rab_GAP_TBC_domain"/>
</dbReference>
<feature type="region of interest" description="Disordered" evidence="2">
    <location>
        <begin position="1"/>
        <end position="135"/>
    </location>
</feature>
<dbReference type="SMART" id="SM00164">
    <property type="entry name" value="TBC"/>
    <property type="match status" value="1"/>
</dbReference>
<evidence type="ECO:0000256" key="1">
    <source>
        <dbReference type="SAM" id="Coils"/>
    </source>
</evidence>
<evidence type="ECO:0000259" key="3">
    <source>
        <dbReference type="PROSITE" id="PS50086"/>
    </source>
</evidence>
<dbReference type="Gene3D" id="1.10.10.750">
    <property type="entry name" value="Ypt/Rab-GAP domain of gyp1p, domain 1"/>
    <property type="match status" value="1"/>
</dbReference>
<dbReference type="GO" id="GO:0031410">
    <property type="term" value="C:cytoplasmic vesicle"/>
    <property type="evidence" value="ECO:0007669"/>
    <property type="project" value="UniProtKB-ARBA"/>
</dbReference>
<evidence type="ECO:0000313" key="4">
    <source>
        <dbReference type="Ensembl" id="ENSORLP00015014417.1"/>
    </source>
</evidence>
<dbReference type="SUPFAM" id="SSF47923">
    <property type="entry name" value="Ypt/Rab-GAP domain of gyp1p"/>
    <property type="match status" value="2"/>
</dbReference>
<organism evidence="4 5">
    <name type="scientific">Oryzias latipes</name>
    <name type="common">Japanese rice fish</name>
    <name type="synonym">Japanese killifish</name>
    <dbReference type="NCBI Taxonomy" id="8090"/>
    <lineage>
        <taxon>Eukaryota</taxon>
        <taxon>Metazoa</taxon>
        <taxon>Chordata</taxon>
        <taxon>Craniata</taxon>
        <taxon>Vertebrata</taxon>
        <taxon>Euteleostomi</taxon>
        <taxon>Actinopterygii</taxon>
        <taxon>Neopterygii</taxon>
        <taxon>Teleostei</taxon>
        <taxon>Neoteleostei</taxon>
        <taxon>Acanthomorphata</taxon>
        <taxon>Ovalentaria</taxon>
        <taxon>Atherinomorphae</taxon>
        <taxon>Beloniformes</taxon>
        <taxon>Adrianichthyidae</taxon>
        <taxon>Oryziinae</taxon>
        <taxon>Oryzias</taxon>
    </lineage>
</organism>
<feature type="domain" description="Rab-GAP TBC" evidence="3">
    <location>
        <begin position="422"/>
        <end position="631"/>
    </location>
</feature>
<dbReference type="PROSITE" id="PS50086">
    <property type="entry name" value="TBC_RABGAP"/>
    <property type="match status" value="1"/>
</dbReference>
<dbReference type="GO" id="GO:0019899">
    <property type="term" value="F:enzyme binding"/>
    <property type="evidence" value="ECO:0007669"/>
    <property type="project" value="UniProtKB-ARBA"/>
</dbReference>
<dbReference type="AlphaFoldDB" id="A0A3P9I367"/>
<name>A0A3P9I367_ORYLA</name>
<evidence type="ECO:0000256" key="2">
    <source>
        <dbReference type="SAM" id="MobiDB-lite"/>
    </source>
</evidence>
<feature type="compositionally biased region" description="Low complexity" evidence="2">
    <location>
        <begin position="48"/>
        <end position="66"/>
    </location>
</feature>
<reference key="1">
    <citation type="journal article" date="2007" name="Nature">
        <title>The medaka draft genome and insights into vertebrate genome evolution.</title>
        <authorList>
            <person name="Kasahara M."/>
            <person name="Naruse K."/>
            <person name="Sasaki S."/>
            <person name="Nakatani Y."/>
            <person name="Qu W."/>
            <person name="Ahsan B."/>
            <person name="Yamada T."/>
            <person name="Nagayasu Y."/>
            <person name="Doi K."/>
            <person name="Kasai Y."/>
            <person name="Jindo T."/>
            <person name="Kobayashi D."/>
            <person name="Shimada A."/>
            <person name="Toyoda A."/>
            <person name="Kuroki Y."/>
            <person name="Fujiyama A."/>
            <person name="Sasaki T."/>
            <person name="Shimizu A."/>
            <person name="Asakawa S."/>
            <person name="Shimizu N."/>
            <person name="Hashimoto S."/>
            <person name="Yang J."/>
            <person name="Lee Y."/>
            <person name="Matsushima K."/>
            <person name="Sugano S."/>
            <person name="Sakaizumi M."/>
            <person name="Narita T."/>
            <person name="Ohishi K."/>
            <person name="Haga S."/>
            <person name="Ohta F."/>
            <person name="Nomoto H."/>
            <person name="Nogata K."/>
            <person name="Morishita T."/>
            <person name="Endo T."/>
            <person name="Shin-I T."/>
            <person name="Takeda H."/>
            <person name="Morishita S."/>
            <person name="Kohara Y."/>
        </authorList>
    </citation>
    <scope>NUCLEOTIDE SEQUENCE [LARGE SCALE GENOMIC DNA]</scope>
    <source>
        <strain>Hd-rR</strain>
    </source>
</reference>
<dbReference type="GO" id="GO:0016192">
    <property type="term" value="P:vesicle-mediated transport"/>
    <property type="evidence" value="ECO:0007669"/>
    <property type="project" value="UniProtKB-ARBA"/>
</dbReference>